<evidence type="ECO:0000256" key="10">
    <source>
        <dbReference type="ARBA" id="ARBA00023102"/>
    </source>
</evidence>
<comment type="pathway">
    <text evidence="3 11">Amino-acid biosynthesis; L-histidine biosynthesis; L-histidine from 5-phospho-alpha-D-ribose 1-diphosphate: step 2/9.</text>
</comment>
<dbReference type="UniPathway" id="UPA00031">
    <property type="reaction ID" value="UER00007"/>
</dbReference>
<keyword evidence="9 11" id="KW-0067">ATP-binding</keyword>
<dbReference type="InterPro" id="IPR021130">
    <property type="entry name" value="PRib-ATP_PPHydrolase-like"/>
</dbReference>
<name>A0A4U1L013_9SPHN</name>
<dbReference type="Pfam" id="PF01503">
    <property type="entry name" value="PRA-PH"/>
    <property type="match status" value="1"/>
</dbReference>
<keyword evidence="8 11" id="KW-0378">Hydrolase</keyword>
<keyword evidence="5 11" id="KW-0963">Cytoplasm</keyword>
<evidence type="ECO:0000256" key="3">
    <source>
        <dbReference type="ARBA" id="ARBA00005204"/>
    </source>
</evidence>
<dbReference type="GO" id="GO:0005524">
    <property type="term" value="F:ATP binding"/>
    <property type="evidence" value="ECO:0007669"/>
    <property type="project" value="UniProtKB-KW"/>
</dbReference>
<feature type="region of interest" description="Disordered" evidence="12">
    <location>
        <begin position="101"/>
        <end position="165"/>
    </location>
</feature>
<reference evidence="13 14" key="1">
    <citation type="submission" date="2019-04" db="EMBL/GenBank/DDBJ databases">
        <authorList>
            <person name="Yang Y."/>
            <person name="Wei D."/>
        </authorList>
    </citation>
    <scope>NUCLEOTIDE SEQUENCE [LARGE SCALE GENOMIC DNA]</scope>
    <source>
        <strain evidence="13 14">L-1-4w-11</strain>
    </source>
</reference>
<keyword evidence="7 11" id="KW-0547">Nucleotide-binding</keyword>
<evidence type="ECO:0000313" key="13">
    <source>
        <dbReference type="EMBL" id="TKD50037.1"/>
    </source>
</evidence>
<accession>A0A4U1L013</accession>
<dbReference type="CDD" id="cd11534">
    <property type="entry name" value="NTP-PPase_HisIE_like"/>
    <property type="match status" value="1"/>
</dbReference>
<dbReference type="SUPFAM" id="SSF101386">
    <property type="entry name" value="all-alpha NTP pyrophosphatases"/>
    <property type="match status" value="1"/>
</dbReference>
<gene>
    <name evidence="11" type="primary">hisE</name>
    <name evidence="13" type="ORF">FBR43_04155</name>
</gene>
<feature type="compositionally biased region" description="Pro residues" evidence="12">
    <location>
        <begin position="108"/>
        <end position="129"/>
    </location>
</feature>
<evidence type="ECO:0000256" key="11">
    <source>
        <dbReference type="HAMAP-Rule" id="MF_01020"/>
    </source>
</evidence>
<dbReference type="GO" id="GO:0005737">
    <property type="term" value="C:cytoplasm"/>
    <property type="evidence" value="ECO:0007669"/>
    <property type="project" value="UniProtKB-SubCell"/>
</dbReference>
<evidence type="ECO:0000256" key="8">
    <source>
        <dbReference type="ARBA" id="ARBA00022801"/>
    </source>
</evidence>
<comment type="caution">
    <text evidence="13">The sequence shown here is derived from an EMBL/GenBank/DDBJ whole genome shotgun (WGS) entry which is preliminary data.</text>
</comment>
<dbReference type="EMBL" id="SWKR01000002">
    <property type="protein sequence ID" value="TKD50037.1"/>
    <property type="molecule type" value="Genomic_DNA"/>
</dbReference>
<evidence type="ECO:0000256" key="4">
    <source>
        <dbReference type="ARBA" id="ARBA00009392"/>
    </source>
</evidence>
<dbReference type="AlphaFoldDB" id="A0A4U1L013"/>
<evidence type="ECO:0000256" key="9">
    <source>
        <dbReference type="ARBA" id="ARBA00022840"/>
    </source>
</evidence>
<dbReference type="Gene3D" id="1.10.287.1080">
    <property type="entry name" value="MazG-like"/>
    <property type="match status" value="1"/>
</dbReference>
<dbReference type="GO" id="GO:0000105">
    <property type="term" value="P:L-histidine biosynthetic process"/>
    <property type="evidence" value="ECO:0007669"/>
    <property type="project" value="UniProtKB-UniRule"/>
</dbReference>
<proteinExistence type="inferred from homology"/>
<evidence type="ECO:0000256" key="7">
    <source>
        <dbReference type="ARBA" id="ARBA00022741"/>
    </source>
</evidence>
<dbReference type="NCBIfam" id="NF001613">
    <property type="entry name" value="PRK00400.1-5"/>
    <property type="match status" value="1"/>
</dbReference>
<evidence type="ECO:0000256" key="1">
    <source>
        <dbReference type="ARBA" id="ARBA00001460"/>
    </source>
</evidence>
<dbReference type="NCBIfam" id="TIGR03188">
    <property type="entry name" value="histidine_hisI"/>
    <property type="match status" value="1"/>
</dbReference>
<dbReference type="NCBIfam" id="NF001611">
    <property type="entry name" value="PRK00400.1-3"/>
    <property type="match status" value="1"/>
</dbReference>
<protein>
    <recommendedName>
        <fullName evidence="11">Phosphoribosyl-ATP pyrophosphatase</fullName>
        <shortName evidence="11">PRA-PH</shortName>
        <ecNumber evidence="11">3.6.1.31</ecNumber>
    </recommendedName>
</protein>
<keyword evidence="6 11" id="KW-0028">Amino-acid biosynthesis</keyword>
<dbReference type="HAMAP" id="MF_01020">
    <property type="entry name" value="HisE"/>
    <property type="match status" value="1"/>
</dbReference>
<evidence type="ECO:0000256" key="2">
    <source>
        <dbReference type="ARBA" id="ARBA00004496"/>
    </source>
</evidence>
<evidence type="ECO:0000256" key="5">
    <source>
        <dbReference type="ARBA" id="ARBA00022490"/>
    </source>
</evidence>
<evidence type="ECO:0000256" key="12">
    <source>
        <dbReference type="SAM" id="MobiDB-lite"/>
    </source>
</evidence>
<evidence type="ECO:0000256" key="6">
    <source>
        <dbReference type="ARBA" id="ARBA00022605"/>
    </source>
</evidence>
<dbReference type="PANTHER" id="PTHR42945:SF9">
    <property type="entry name" value="HISTIDINE BIOSYNTHESIS BIFUNCTIONAL PROTEIN HISIE"/>
    <property type="match status" value="1"/>
</dbReference>
<dbReference type="GO" id="GO:0004636">
    <property type="term" value="F:phosphoribosyl-ATP diphosphatase activity"/>
    <property type="evidence" value="ECO:0007669"/>
    <property type="project" value="UniProtKB-UniRule"/>
</dbReference>
<dbReference type="InterPro" id="IPR008179">
    <property type="entry name" value="HisE"/>
</dbReference>
<keyword evidence="14" id="KW-1185">Reference proteome</keyword>
<dbReference type="Proteomes" id="UP000309138">
    <property type="component" value="Unassembled WGS sequence"/>
</dbReference>
<dbReference type="PANTHER" id="PTHR42945">
    <property type="entry name" value="HISTIDINE BIOSYNTHESIS BIFUNCTIONAL PROTEIN"/>
    <property type="match status" value="1"/>
</dbReference>
<comment type="similarity">
    <text evidence="4 11">Belongs to the PRA-PH family.</text>
</comment>
<dbReference type="EC" id="3.6.1.31" evidence="11"/>
<comment type="subcellular location">
    <subcellularLocation>
        <location evidence="2 11">Cytoplasm</location>
    </subcellularLocation>
</comment>
<comment type="catalytic activity">
    <reaction evidence="1 11">
        <text>1-(5-phospho-beta-D-ribosyl)-ATP + H2O = 1-(5-phospho-beta-D-ribosyl)-5'-AMP + diphosphate + H(+)</text>
        <dbReference type="Rhea" id="RHEA:22828"/>
        <dbReference type="ChEBI" id="CHEBI:15377"/>
        <dbReference type="ChEBI" id="CHEBI:15378"/>
        <dbReference type="ChEBI" id="CHEBI:33019"/>
        <dbReference type="ChEBI" id="CHEBI:59457"/>
        <dbReference type="ChEBI" id="CHEBI:73183"/>
        <dbReference type="EC" id="3.6.1.31"/>
    </reaction>
</comment>
<evidence type="ECO:0000313" key="14">
    <source>
        <dbReference type="Proteomes" id="UP000309138"/>
    </source>
</evidence>
<keyword evidence="10 11" id="KW-0368">Histidine biosynthesis</keyword>
<organism evidence="13 14">
    <name type="scientific">Sphingomonas baiyangensis</name>
    <dbReference type="NCBI Taxonomy" id="2572576"/>
    <lineage>
        <taxon>Bacteria</taxon>
        <taxon>Pseudomonadati</taxon>
        <taxon>Pseudomonadota</taxon>
        <taxon>Alphaproteobacteria</taxon>
        <taxon>Sphingomonadales</taxon>
        <taxon>Sphingomonadaceae</taxon>
        <taxon>Sphingomonas</taxon>
    </lineage>
</organism>
<sequence length="165" mass="17251">MTATDPLDALEAVVRSRRGGDPAASYVASLFAKGRPKIAQKLGEEAVEAAIAAVQGDREALKGEAADLLFHLIVLLVDSGLRLDDVRAELVRREGLSGLIEKAQRAHPAPPPAPPPPPRPAPPVPPVSPASPSTRPEASLAPRPLSAGPAYDDAPRPLPIAKEDR</sequence>
<dbReference type="OrthoDB" id="9814738at2"/>